<keyword evidence="4" id="KW-1185">Reference proteome</keyword>
<reference evidence="4" key="1">
    <citation type="journal article" date="2019" name="Int. J. Syst. Evol. Microbiol.">
        <title>The Global Catalogue of Microorganisms (GCM) 10K type strain sequencing project: providing services to taxonomists for standard genome sequencing and annotation.</title>
        <authorList>
            <consortium name="The Broad Institute Genomics Platform"/>
            <consortium name="The Broad Institute Genome Sequencing Center for Infectious Disease"/>
            <person name="Wu L."/>
            <person name="Ma J."/>
        </authorList>
    </citation>
    <scope>NUCLEOTIDE SEQUENCE [LARGE SCALE GENOMIC DNA]</scope>
    <source>
        <strain evidence="4">CGMCC 4.1415</strain>
    </source>
</reference>
<evidence type="ECO:0000256" key="1">
    <source>
        <dbReference type="ARBA" id="ARBA00006484"/>
    </source>
</evidence>
<dbReference type="EMBL" id="JBHSLL010000056">
    <property type="protein sequence ID" value="MFC5387361.1"/>
    <property type="molecule type" value="Genomic_DNA"/>
</dbReference>
<evidence type="ECO:0000313" key="4">
    <source>
        <dbReference type="Proteomes" id="UP001596016"/>
    </source>
</evidence>
<dbReference type="Pfam" id="PF13561">
    <property type="entry name" value="adh_short_C2"/>
    <property type="match status" value="1"/>
</dbReference>
<dbReference type="CDD" id="cd05233">
    <property type="entry name" value="SDR_c"/>
    <property type="match status" value="1"/>
</dbReference>
<dbReference type="InterPro" id="IPR051122">
    <property type="entry name" value="SDR_DHRS6-like"/>
</dbReference>
<protein>
    <submittedName>
        <fullName evidence="3">SDR family NAD(P)-dependent oxidoreductase</fullName>
        <ecNumber evidence="3">1.1.1.-</ecNumber>
    </submittedName>
</protein>
<dbReference type="InterPro" id="IPR036291">
    <property type="entry name" value="NAD(P)-bd_dom_sf"/>
</dbReference>
<dbReference type="PRINTS" id="PR00080">
    <property type="entry name" value="SDRFAMILY"/>
</dbReference>
<keyword evidence="2 3" id="KW-0560">Oxidoreductase</keyword>
<evidence type="ECO:0000256" key="2">
    <source>
        <dbReference type="ARBA" id="ARBA00023002"/>
    </source>
</evidence>
<comment type="similarity">
    <text evidence="1">Belongs to the short-chain dehydrogenases/reductases (SDR) family.</text>
</comment>
<dbReference type="PRINTS" id="PR00081">
    <property type="entry name" value="GDHRDH"/>
</dbReference>
<comment type="caution">
    <text evidence="3">The sequence shown here is derived from an EMBL/GenBank/DDBJ whole genome shotgun (WGS) entry which is preliminary data.</text>
</comment>
<name>A0ABW0H2I1_9HYPH</name>
<proteinExistence type="inferred from homology"/>
<dbReference type="PANTHER" id="PTHR43477">
    <property type="entry name" value="DIHYDROANTICAPSIN 7-DEHYDROGENASE"/>
    <property type="match status" value="1"/>
</dbReference>
<accession>A0ABW0H2I1</accession>
<evidence type="ECO:0000313" key="3">
    <source>
        <dbReference type="EMBL" id="MFC5387361.1"/>
    </source>
</evidence>
<dbReference type="RefSeq" id="WP_378231261.1">
    <property type="nucleotide sequence ID" value="NZ_JBHSLL010000056.1"/>
</dbReference>
<sequence length="275" mass="28580">MTGSNNKTCVGGRFVGKVALVIGAGRPVDGWNNGGAAARAYAAEGAQVICVDRDLDAAERTRAAIEREGGVALAISADATDLNEMEILAATVQQDFGRIDVLHNNIGATIMGGPVELSEADFHKALDLNLGTVFRTCKAVLPFMARASKGAIVNVSSLAAIRWTGYAYFAYSAAKAAVNQATVSIAMEYASCGIRANCVIPGAIETPMLQQAIAGAYASAEEMRQARLSMVPMRRNGQPEDVAQAALFLASDAAGFITGVCLPVDGGQNCSARAF</sequence>
<dbReference type="GO" id="GO:0016491">
    <property type="term" value="F:oxidoreductase activity"/>
    <property type="evidence" value="ECO:0007669"/>
    <property type="project" value="UniProtKB-KW"/>
</dbReference>
<gene>
    <name evidence="3" type="ORF">ACFPLB_15485</name>
</gene>
<dbReference type="PANTHER" id="PTHR43477:SF1">
    <property type="entry name" value="DIHYDROANTICAPSIN 7-DEHYDROGENASE"/>
    <property type="match status" value="1"/>
</dbReference>
<organism evidence="3 4">
    <name type="scientific">Aquamicrobium segne</name>
    <dbReference type="NCBI Taxonomy" id="469547"/>
    <lineage>
        <taxon>Bacteria</taxon>
        <taxon>Pseudomonadati</taxon>
        <taxon>Pseudomonadota</taxon>
        <taxon>Alphaproteobacteria</taxon>
        <taxon>Hyphomicrobiales</taxon>
        <taxon>Phyllobacteriaceae</taxon>
        <taxon>Aquamicrobium</taxon>
    </lineage>
</organism>
<dbReference type="EC" id="1.1.1.-" evidence="3"/>
<dbReference type="Gene3D" id="3.40.50.720">
    <property type="entry name" value="NAD(P)-binding Rossmann-like Domain"/>
    <property type="match status" value="1"/>
</dbReference>
<dbReference type="Proteomes" id="UP001596016">
    <property type="component" value="Unassembled WGS sequence"/>
</dbReference>
<dbReference type="InterPro" id="IPR002347">
    <property type="entry name" value="SDR_fam"/>
</dbReference>
<dbReference type="SUPFAM" id="SSF51735">
    <property type="entry name" value="NAD(P)-binding Rossmann-fold domains"/>
    <property type="match status" value="1"/>
</dbReference>